<dbReference type="CTD" id="20207669"/>
<accession>T1FFS0</accession>
<dbReference type="EMBL" id="KB097579">
    <property type="protein sequence ID" value="ESN93931.1"/>
    <property type="molecule type" value="Genomic_DNA"/>
</dbReference>
<organism evidence="2 3">
    <name type="scientific">Helobdella robusta</name>
    <name type="common">Californian leech</name>
    <dbReference type="NCBI Taxonomy" id="6412"/>
    <lineage>
        <taxon>Eukaryota</taxon>
        <taxon>Metazoa</taxon>
        <taxon>Spiralia</taxon>
        <taxon>Lophotrochozoa</taxon>
        <taxon>Annelida</taxon>
        <taxon>Clitellata</taxon>
        <taxon>Hirudinea</taxon>
        <taxon>Rhynchobdellida</taxon>
        <taxon>Glossiphoniidae</taxon>
        <taxon>Helobdella</taxon>
    </lineage>
</organism>
<dbReference type="GeneID" id="20207669"/>
<dbReference type="InParanoid" id="T1FFS0"/>
<proteinExistence type="predicted"/>
<dbReference type="KEGG" id="hro:HELRODRAFT_180338"/>
<dbReference type="AlphaFoldDB" id="T1FFS0"/>
<reference evidence="2" key="3">
    <citation type="submission" date="2015-06" db="UniProtKB">
        <authorList>
            <consortium name="EnsemblMetazoa"/>
        </authorList>
    </citation>
    <scope>IDENTIFICATION</scope>
</reference>
<dbReference type="HOGENOM" id="CLU_2029217_0_0_1"/>
<dbReference type="RefSeq" id="XP_009027905.1">
    <property type="nucleotide sequence ID" value="XM_009029657.1"/>
</dbReference>
<evidence type="ECO:0000313" key="1">
    <source>
        <dbReference type="EMBL" id="ESN93931.1"/>
    </source>
</evidence>
<reference evidence="1 3" key="2">
    <citation type="journal article" date="2013" name="Nature">
        <title>Insights into bilaterian evolution from three spiralian genomes.</title>
        <authorList>
            <person name="Simakov O."/>
            <person name="Marletaz F."/>
            <person name="Cho S.J."/>
            <person name="Edsinger-Gonzales E."/>
            <person name="Havlak P."/>
            <person name="Hellsten U."/>
            <person name="Kuo D.H."/>
            <person name="Larsson T."/>
            <person name="Lv J."/>
            <person name="Arendt D."/>
            <person name="Savage R."/>
            <person name="Osoegawa K."/>
            <person name="de Jong P."/>
            <person name="Grimwood J."/>
            <person name="Chapman J.A."/>
            <person name="Shapiro H."/>
            <person name="Aerts A."/>
            <person name="Otillar R.P."/>
            <person name="Terry A.Y."/>
            <person name="Boore J.L."/>
            <person name="Grigoriev I.V."/>
            <person name="Lindberg D.R."/>
            <person name="Seaver E.C."/>
            <person name="Weisblat D.A."/>
            <person name="Putnam N.H."/>
            <person name="Rokhsar D.S."/>
        </authorList>
    </citation>
    <scope>NUCLEOTIDE SEQUENCE</scope>
</reference>
<reference evidence="3" key="1">
    <citation type="submission" date="2012-12" db="EMBL/GenBank/DDBJ databases">
        <authorList>
            <person name="Hellsten U."/>
            <person name="Grimwood J."/>
            <person name="Chapman J.A."/>
            <person name="Shapiro H."/>
            <person name="Aerts A."/>
            <person name="Otillar R.P."/>
            <person name="Terry A.Y."/>
            <person name="Boore J.L."/>
            <person name="Simakov O."/>
            <person name="Marletaz F."/>
            <person name="Cho S.-J."/>
            <person name="Edsinger-Gonzales E."/>
            <person name="Havlak P."/>
            <person name="Kuo D.-H."/>
            <person name="Larsson T."/>
            <person name="Lv J."/>
            <person name="Arendt D."/>
            <person name="Savage R."/>
            <person name="Osoegawa K."/>
            <person name="de Jong P."/>
            <person name="Lindberg D.R."/>
            <person name="Seaver E.C."/>
            <person name="Weisblat D.A."/>
            <person name="Putnam N.H."/>
            <person name="Grigoriev I.V."/>
            <person name="Rokhsar D.S."/>
        </authorList>
    </citation>
    <scope>NUCLEOTIDE SEQUENCE</scope>
</reference>
<protein>
    <submittedName>
        <fullName evidence="1 2">Uncharacterized protein</fullName>
    </submittedName>
</protein>
<keyword evidence="3" id="KW-1185">Reference proteome</keyword>
<gene>
    <name evidence="2" type="primary">20207669</name>
    <name evidence="1" type="ORF">HELRODRAFT_180338</name>
</gene>
<sequence>MDCVIGGSSGEQRVQFLTSIPVNKTDRLMLPCQCCFEHRIYDVFFYHQVSDLNSLKSIDRGLAIPSLLRMPKSIITIGAWVESTFLQVVSHHRKGPRSWNHVLQMGFPVDIFNVKNLRNKLK</sequence>
<dbReference type="EMBL" id="AMQM01007171">
    <property type="status" value="NOT_ANNOTATED_CDS"/>
    <property type="molecule type" value="Genomic_DNA"/>
</dbReference>
<dbReference type="EnsemblMetazoa" id="HelroT180338">
    <property type="protein sequence ID" value="HelroP180338"/>
    <property type="gene ID" value="HelroG180338"/>
</dbReference>
<evidence type="ECO:0000313" key="2">
    <source>
        <dbReference type="EnsemblMetazoa" id="HelroP180338"/>
    </source>
</evidence>
<evidence type="ECO:0000313" key="3">
    <source>
        <dbReference type="Proteomes" id="UP000015101"/>
    </source>
</evidence>
<name>T1FFS0_HELRO</name>
<dbReference type="Proteomes" id="UP000015101">
    <property type="component" value="Unassembled WGS sequence"/>
</dbReference>